<keyword evidence="4" id="KW-0055">Arginine biosynthesis</keyword>
<dbReference type="Gene3D" id="3.40.630.10">
    <property type="entry name" value="Zn peptidases"/>
    <property type="match status" value="1"/>
</dbReference>
<keyword evidence="8" id="KW-0862">Zinc</keyword>
<feature type="domain" description="Peptidase M20 dimerisation" evidence="10">
    <location>
        <begin position="173"/>
        <end position="282"/>
    </location>
</feature>
<dbReference type="PROSITE" id="PS00759">
    <property type="entry name" value="ARGE_DAPE_CPG2_2"/>
    <property type="match status" value="1"/>
</dbReference>
<evidence type="ECO:0000256" key="3">
    <source>
        <dbReference type="ARBA" id="ARBA00022490"/>
    </source>
</evidence>
<dbReference type="SUPFAM" id="SSF55031">
    <property type="entry name" value="Bacterial exopeptidase dimerisation domain"/>
    <property type="match status" value="1"/>
</dbReference>
<evidence type="ECO:0000259" key="10">
    <source>
        <dbReference type="Pfam" id="PF07687"/>
    </source>
</evidence>
<dbReference type="NCBIfam" id="TIGR01892">
    <property type="entry name" value="AcOrn-deacetyl"/>
    <property type="match status" value="1"/>
</dbReference>
<dbReference type="EMBL" id="FXZK01000002">
    <property type="protein sequence ID" value="SMY07534.1"/>
    <property type="molecule type" value="Genomic_DNA"/>
</dbReference>
<keyword evidence="7 11" id="KW-0378">Hydrolase</keyword>
<dbReference type="GO" id="GO:0046872">
    <property type="term" value="F:metal ion binding"/>
    <property type="evidence" value="ECO:0007669"/>
    <property type="project" value="UniProtKB-KW"/>
</dbReference>
<dbReference type="RefSeq" id="WP_093991722.1">
    <property type="nucleotide sequence ID" value="NZ_FXZK01000002.1"/>
</dbReference>
<dbReference type="OrthoDB" id="9809784at2"/>
<dbReference type="Gene3D" id="3.30.70.360">
    <property type="match status" value="1"/>
</dbReference>
<evidence type="ECO:0000313" key="11">
    <source>
        <dbReference type="EMBL" id="SMY07534.1"/>
    </source>
</evidence>
<comment type="cofactor">
    <cofactor evidence="1">
        <name>Zn(2+)</name>
        <dbReference type="ChEBI" id="CHEBI:29105"/>
    </cofactor>
</comment>
<dbReference type="GO" id="GO:0006526">
    <property type="term" value="P:L-arginine biosynthetic process"/>
    <property type="evidence" value="ECO:0007669"/>
    <property type="project" value="UniProtKB-KW"/>
</dbReference>
<reference evidence="11 12" key="1">
    <citation type="submission" date="2017-05" db="EMBL/GenBank/DDBJ databases">
        <authorList>
            <person name="Song R."/>
            <person name="Chenine A.L."/>
            <person name="Ruprecht R.M."/>
        </authorList>
    </citation>
    <scope>NUCLEOTIDE SEQUENCE [LARGE SCALE GENOMIC DNA]</scope>
    <source>
        <strain evidence="11 12">CECT 8899</strain>
    </source>
</reference>
<keyword evidence="3" id="KW-0963">Cytoplasm</keyword>
<dbReference type="GO" id="GO:0008777">
    <property type="term" value="F:acetylornithine deacetylase activity"/>
    <property type="evidence" value="ECO:0007669"/>
    <property type="project" value="UniProtKB-EC"/>
</dbReference>
<dbReference type="PANTHER" id="PTHR43808:SF31">
    <property type="entry name" value="N-ACETYL-L-CITRULLINE DEACETYLASE"/>
    <property type="match status" value="1"/>
</dbReference>
<dbReference type="AlphaFoldDB" id="A0A238LDM9"/>
<keyword evidence="9" id="KW-0170">Cobalt</keyword>
<dbReference type="InterPro" id="IPR010169">
    <property type="entry name" value="AcOrn-deacetyl"/>
</dbReference>
<protein>
    <submittedName>
        <fullName evidence="11">Acetylornithine deacetylase</fullName>
        <ecNumber evidence="11">3.5.1.16</ecNumber>
    </submittedName>
</protein>
<dbReference type="SUPFAM" id="SSF53187">
    <property type="entry name" value="Zn-dependent exopeptidases"/>
    <property type="match status" value="1"/>
</dbReference>
<keyword evidence="5" id="KW-0028">Amino-acid biosynthesis</keyword>
<dbReference type="Pfam" id="PF07687">
    <property type="entry name" value="M20_dimer"/>
    <property type="match status" value="1"/>
</dbReference>
<evidence type="ECO:0000256" key="1">
    <source>
        <dbReference type="ARBA" id="ARBA00001947"/>
    </source>
</evidence>
<proteinExistence type="inferred from homology"/>
<dbReference type="PROSITE" id="PS00758">
    <property type="entry name" value="ARGE_DAPE_CPG2_1"/>
    <property type="match status" value="1"/>
</dbReference>
<dbReference type="InterPro" id="IPR001261">
    <property type="entry name" value="ArgE/DapE_CS"/>
</dbReference>
<organism evidence="11 12">
    <name type="scientific">Flavimaricola marinus</name>
    <dbReference type="NCBI Taxonomy" id="1819565"/>
    <lineage>
        <taxon>Bacteria</taxon>
        <taxon>Pseudomonadati</taxon>
        <taxon>Pseudomonadota</taxon>
        <taxon>Alphaproteobacteria</taxon>
        <taxon>Rhodobacterales</taxon>
        <taxon>Paracoccaceae</taxon>
        <taxon>Flavimaricola</taxon>
    </lineage>
</organism>
<dbReference type="Proteomes" id="UP000201613">
    <property type="component" value="Unassembled WGS sequence"/>
</dbReference>
<evidence type="ECO:0000256" key="8">
    <source>
        <dbReference type="ARBA" id="ARBA00022833"/>
    </source>
</evidence>
<dbReference type="InterPro" id="IPR011650">
    <property type="entry name" value="Peptidase_M20_dimer"/>
</dbReference>
<dbReference type="InterPro" id="IPR036264">
    <property type="entry name" value="Bact_exopeptidase_dim_dom"/>
</dbReference>
<evidence type="ECO:0000256" key="9">
    <source>
        <dbReference type="ARBA" id="ARBA00023285"/>
    </source>
</evidence>
<evidence type="ECO:0000256" key="2">
    <source>
        <dbReference type="ARBA" id="ARBA00005691"/>
    </source>
</evidence>
<dbReference type="CDD" id="cd03894">
    <property type="entry name" value="M20_ArgE"/>
    <property type="match status" value="1"/>
</dbReference>
<dbReference type="Pfam" id="PF01546">
    <property type="entry name" value="Peptidase_M20"/>
    <property type="match status" value="1"/>
</dbReference>
<dbReference type="EC" id="3.5.1.16" evidence="11"/>
<keyword evidence="12" id="KW-1185">Reference proteome</keyword>
<comment type="similarity">
    <text evidence="2">Belongs to the peptidase M20A family. ArgE subfamily.</text>
</comment>
<dbReference type="PANTHER" id="PTHR43808">
    <property type="entry name" value="ACETYLORNITHINE DEACETYLASE"/>
    <property type="match status" value="1"/>
</dbReference>
<evidence type="ECO:0000256" key="4">
    <source>
        <dbReference type="ARBA" id="ARBA00022571"/>
    </source>
</evidence>
<name>A0A238LDM9_9RHOB</name>
<keyword evidence="6" id="KW-0479">Metal-binding</keyword>
<dbReference type="NCBIfam" id="NF005710">
    <property type="entry name" value="PRK07522.1"/>
    <property type="match status" value="1"/>
</dbReference>
<evidence type="ECO:0000256" key="7">
    <source>
        <dbReference type="ARBA" id="ARBA00022801"/>
    </source>
</evidence>
<gene>
    <name evidence="11" type="primary">argE</name>
    <name evidence="11" type="ORF">LOM8899_01670</name>
</gene>
<evidence type="ECO:0000256" key="5">
    <source>
        <dbReference type="ARBA" id="ARBA00022605"/>
    </source>
</evidence>
<dbReference type="InterPro" id="IPR002933">
    <property type="entry name" value="Peptidase_M20"/>
</dbReference>
<evidence type="ECO:0000256" key="6">
    <source>
        <dbReference type="ARBA" id="ARBA00022723"/>
    </source>
</evidence>
<evidence type="ECO:0000313" key="12">
    <source>
        <dbReference type="Proteomes" id="UP000201613"/>
    </source>
</evidence>
<sequence length="389" mass="40659">MTSHPSSVDILSRLIAFPTVSADPNRALIDYAAEMLRGLGADVRIIPDASGHKANLFATIGPSDRPGVMLSGHTDVVPVEGQDWTVPPFELTDRDGKLYGRGAADMKGFVACALRAAHLAAEHPLVTPLHLALSHDEEIGCIGVHSLLDMLAAAPFRPAMCIVGEPTGLAVATGHKGKTALQVTCTGREAHSALAPMGLNAIHLAADMIAAIRAEQAAIIAGGQTDADYDVPYTTLHVGRIDGGVALNIVPNQCHFAFEIRNLAQDDPQSILARLQAAAEAIVAPLRDDFPEAAIEIATTNAYPPLGTDTGAEVVRFVKSLTGANGTIKVAFGTEGGLFDQRLSVPTVICGPGSMAQGHKPDEFVTRAQIDGCDAMLAELVSRLQAGLV</sequence>
<dbReference type="InterPro" id="IPR050072">
    <property type="entry name" value="Peptidase_M20A"/>
</dbReference>
<accession>A0A238LDM9</accession>